<sequence length="752" mass="79391">MTGDGQKPATGVRGCCGKRTPCAQGIPRTHPPEETEVMMNRTRTLTVGVLAASLALAMSAASAANALSPNQLATHVARAQAGRPLTSPSQAAPGTVIAGYLRVRGKSDRTLRSLLLVSRQTDWRRDRAHVRMTQQVAGLPVYDTYVKATFDRRGALVSLIENLAPVPATGVARAAIDERRALAAAFRSLKLAGTVPEVAGRHGNLTTFAKGQRFLEEPRVTRVAVPMSDGTMSTGFLVQTWQRAGNLLHETLVDGGGRVVEVVRRTNSDSYNVFAVDPDKTPQAVVSGVPDWLFPGNHRSIDIAGNSVHAYLDAVNDSVPDSGGTTVGDGNFLAVFDAGIQPSEPVNRAVAVQNLFFLNNVIHDTLYAYGFDEAAGNFQEDNFGLGARGSDSVNAEAQDGGGTDNANFATPRDGQNPRMQMYLWSSPSPDHEVVVNAPEGIAPMPARRAQFGAALDATGLTGDAVLVDDAVAGGTASDGCEPIVNDVSGKIAIIDRGFCTFAIKVKNAQNAGAVGVIVANNAGAPIVMGGDDATITIPALMVGQSDGATLKGLAGVNATMRLLDPPPIMRDGDVDSDIVWHEYGHGLTWRMIGRMDGPMSGAIGEGMSDVLSVVVNNDDVVGEYSFGIPAGIRSEPYANYSRTYADVTGTEVHFDGELYGAIGWRLWQNFQNAGQDRNTMLGYVVDGMNYTRAHPTFEDMRDGILAATAGSGFECQVWDAFAHYGVGVGAKGAVRGSKIVITESFVKPAGCQ</sequence>
<dbReference type="PANTHER" id="PTHR33478">
    <property type="entry name" value="EXTRACELLULAR METALLOPROTEINASE MEP"/>
    <property type="match status" value="1"/>
</dbReference>
<evidence type="ECO:0000256" key="7">
    <source>
        <dbReference type="ARBA" id="ARBA00022729"/>
    </source>
</evidence>
<keyword evidence="11" id="KW-0865">Zymogen</keyword>
<dbReference type="EMBL" id="QVPD01000007">
    <property type="protein sequence ID" value="RFP60344.1"/>
    <property type="molecule type" value="Genomic_DNA"/>
</dbReference>
<evidence type="ECO:0000313" key="16">
    <source>
        <dbReference type="EMBL" id="RFP60344.1"/>
    </source>
</evidence>
<dbReference type="GO" id="GO:0006508">
    <property type="term" value="P:proteolysis"/>
    <property type="evidence" value="ECO:0007669"/>
    <property type="project" value="UniProtKB-KW"/>
</dbReference>
<dbReference type="Gene3D" id="3.50.30.30">
    <property type="match status" value="1"/>
</dbReference>
<organism evidence="16 17">
    <name type="scientific">Cognatiluteimonas weifangensis</name>
    <dbReference type="NCBI Taxonomy" id="2303539"/>
    <lineage>
        <taxon>Bacteria</taxon>
        <taxon>Pseudomonadati</taxon>
        <taxon>Pseudomonadota</taxon>
        <taxon>Gammaproteobacteria</taxon>
        <taxon>Lysobacterales</taxon>
        <taxon>Lysobacteraceae</taxon>
        <taxon>Cognatiluteimonas</taxon>
    </lineage>
</organism>
<dbReference type="GO" id="GO:0004222">
    <property type="term" value="F:metalloendopeptidase activity"/>
    <property type="evidence" value="ECO:0007669"/>
    <property type="project" value="InterPro"/>
</dbReference>
<dbReference type="Pfam" id="PF02225">
    <property type="entry name" value="PA"/>
    <property type="match status" value="1"/>
</dbReference>
<dbReference type="CDD" id="cd04818">
    <property type="entry name" value="PA_subtilisin_1"/>
    <property type="match status" value="1"/>
</dbReference>
<dbReference type="Pfam" id="PF02128">
    <property type="entry name" value="Peptidase_M36"/>
    <property type="match status" value="1"/>
</dbReference>
<evidence type="ECO:0000256" key="2">
    <source>
        <dbReference type="ARBA" id="ARBA00004613"/>
    </source>
</evidence>
<name>A0A372DLI3_9GAMM</name>
<keyword evidence="4" id="KW-0964">Secreted</keyword>
<evidence type="ECO:0000256" key="4">
    <source>
        <dbReference type="ARBA" id="ARBA00022525"/>
    </source>
</evidence>
<dbReference type="SUPFAM" id="SSF55486">
    <property type="entry name" value="Metalloproteases ('zincins'), catalytic domain"/>
    <property type="match status" value="1"/>
</dbReference>
<dbReference type="PANTHER" id="PTHR33478:SF1">
    <property type="entry name" value="EXTRACELLULAR METALLOPROTEINASE MEP"/>
    <property type="match status" value="1"/>
</dbReference>
<comment type="caution">
    <text evidence="16">The sequence shown here is derived from an EMBL/GenBank/DDBJ whole genome shotgun (WGS) entry which is preliminary data.</text>
</comment>
<comment type="subcellular location">
    <subcellularLocation>
        <location evidence="2">Secreted</location>
    </subcellularLocation>
</comment>
<evidence type="ECO:0000256" key="12">
    <source>
        <dbReference type="SAM" id="MobiDB-lite"/>
    </source>
</evidence>
<evidence type="ECO:0000256" key="8">
    <source>
        <dbReference type="ARBA" id="ARBA00022801"/>
    </source>
</evidence>
<comment type="similarity">
    <text evidence="3">Belongs to the peptidase M36 family.</text>
</comment>
<evidence type="ECO:0000256" key="6">
    <source>
        <dbReference type="ARBA" id="ARBA00022723"/>
    </source>
</evidence>
<dbReference type="InterPro" id="IPR046450">
    <property type="entry name" value="PA_dom_sf"/>
</dbReference>
<evidence type="ECO:0000256" key="10">
    <source>
        <dbReference type="ARBA" id="ARBA00023049"/>
    </source>
</evidence>
<keyword evidence="6" id="KW-0479">Metal-binding</keyword>
<reference evidence="16 17" key="1">
    <citation type="submission" date="2018-08" db="EMBL/GenBank/DDBJ databases">
        <title>Lysobacter weifangensis sp. nov., a new member of the family 'Xanthomonadaceae', isolated from soil in a farmland.</title>
        <authorList>
            <person name="Zhao H."/>
        </authorList>
    </citation>
    <scope>NUCLEOTIDE SEQUENCE [LARGE SCALE GENOMIC DNA]</scope>
    <source>
        <strain evidence="16 17">WF-2</strain>
    </source>
</reference>
<feature type="domain" description="FTP" evidence="15">
    <location>
        <begin position="128"/>
        <end position="159"/>
    </location>
</feature>
<evidence type="ECO:0000256" key="11">
    <source>
        <dbReference type="ARBA" id="ARBA00023145"/>
    </source>
</evidence>
<evidence type="ECO:0000256" key="1">
    <source>
        <dbReference type="ARBA" id="ARBA00001947"/>
    </source>
</evidence>
<keyword evidence="13" id="KW-0472">Membrane</keyword>
<feature type="region of interest" description="Disordered" evidence="12">
    <location>
        <begin position="394"/>
        <end position="414"/>
    </location>
</feature>
<keyword evidence="9" id="KW-0862">Zinc</keyword>
<gene>
    <name evidence="16" type="ORF">D0Y53_08245</name>
</gene>
<keyword evidence="7" id="KW-0732">Signal</keyword>
<dbReference type="Proteomes" id="UP000262917">
    <property type="component" value="Unassembled WGS sequence"/>
</dbReference>
<accession>A0A372DLI3</accession>
<evidence type="ECO:0000256" key="5">
    <source>
        <dbReference type="ARBA" id="ARBA00022670"/>
    </source>
</evidence>
<evidence type="ECO:0000259" key="14">
    <source>
        <dbReference type="Pfam" id="PF02225"/>
    </source>
</evidence>
<dbReference type="AlphaFoldDB" id="A0A372DLI3"/>
<keyword evidence="17" id="KW-1185">Reference proteome</keyword>
<dbReference type="Gene3D" id="1.10.390.10">
    <property type="entry name" value="Neutral Protease Domain 2"/>
    <property type="match status" value="1"/>
</dbReference>
<keyword evidence="13" id="KW-1133">Transmembrane helix</keyword>
<dbReference type="InterPro" id="IPR003137">
    <property type="entry name" value="PA_domain"/>
</dbReference>
<dbReference type="InterPro" id="IPR011096">
    <property type="entry name" value="FTP_domain"/>
</dbReference>
<evidence type="ECO:0000259" key="15">
    <source>
        <dbReference type="Pfam" id="PF07504"/>
    </source>
</evidence>
<dbReference type="Pfam" id="PF07504">
    <property type="entry name" value="FTP"/>
    <property type="match status" value="1"/>
</dbReference>
<evidence type="ECO:0000256" key="13">
    <source>
        <dbReference type="SAM" id="Phobius"/>
    </source>
</evidence>
<dbReference type="GO" id="GO:0008270">
    <property type="term" value="F:zinc ion binding"/>
    <property type="evidence" value="ECO:0007669"/>
    <property type="project" value="InterPro"/>
</dbReference>
<feature type="transmembrane region" description="Helical" evidence="13">
    <location>
        <begin position="45"/>
        <end position="64"/>
    </location>
</feature>
<dbReference type="Gene3D" id="3.10.170.10">
    <property type="match status" value="1"/>
</dbReference>
<keyword evidence="13" id="KW-0812">Transmembrane</keyword>
<dbReference type="GO" id="GO:0005615">
    <property type="term" value="C:extracellular space"/>
    <property type="evidence" value="ECO:0007669"/>
    <property type="project" value="InterPro"/>
</dbReference>
<keyword evidence="5" id="KW-0645">Protease</keyword>
<comment type="cofactor">
    <cofactor evidence="1">
        <name>Zn(2+)</name>
        <dbReference type="ChEBI" id="CHEBI:29105"/>
    </cofactor>
</comment>
<protein>
    <submittedName>
        <fullName evidence="16">Peptidase M36</fullName>
    </submittedName>
</protein>
<feature type="domain" description="PA" evidence="14">
    <location>
        <begin position="463"/>
        <end position="550"/>
    </location>
</feature>
<proteinExistence type="inferred from homology"/>
<dbReference type="SUPFAM" id="SSF52025">
    <property type="entry name" value="PA domain"/>
    <property type="match status" value="1"/>
</dbReference>
<dbReference type="InterPro" id="IPR027268">
    <property type="entry name" value="Peptidase_M4/M1_CTD_sf"/>
</dbReference>
<evidence type="ECO:0000256" key="9">
    <source>
        <dbReference type="ARBA" id="ARBA00022833"/>
    </source>
</evidence>
<dbReference type="InterPro" id="IPR001842">
    <property type="entry name" value="Peptidase_M36"/>
</dbReference>
<keyword evidence="8" id="KW-0378">Hydrolase</keyword>
<dbReference type="InterPro" id="IPR050371">
    <property type="entry name" value="Fungal_virulence_M36"/>
</dbReference>
<keyword evidence="10" id="KW-0482">Metalloprotease</keyword>
<evidence type="ECO:0000256" key="3">
    <source>
        <dbReference type="ARBA" id="ARBA00006006"/>
    </source>
</evidence>
<evidence type="ECO:0000313" key="17">
    <source>
        <dbReference type="Proteomes" id="UP000262917"/>
    </source>
</evidence>